<keyword evidence="6" id="KW-0067">ATP-binding</keyword>
<dbReference type="SUPFAM" id="SSF52540">
    <property type="entry name" value="P-loop containing nucleoside triphosphate hydrolases"/>
    <property type="match status" value="2"/>
</dbReference>
<dbReference type="Proteomes" id="UP000054549">
    <property type="component" value="Unassembled WGS sequence"/>
</dbReference>
<dbReference type="Pfam" id="PF00271">
    <property type="entry name" value="Helicase_C"/>
    <property type="match status" value="1"/>
</dbReference>
<dbReference type="GO" id="GO:0008270">
    <property type="term" value="F:zinc ion binding"/>
    <property type="evidence" value="ECO:0007669"/>
    <property type="project" value="UniProtKB-KW"/>
</dbReference>
<evidence type="ECO:0000256" key="6">
    <source>
        <dbReference type="ARBA" id="ARBA00022840"/>
    </source>
</evidence>
<dbReference type="SUPFAM" id="SSF57903">
    <property type="entry name" value="FYVE/PHD zinc finger"/>
    <property type="match status" value="1"/>
</dbReference>
<keyword evidence="4" id="KW-0378">Hydrolase</keyword>
<dbReference type="SMART" id="SM00490">
    <property type="entry name" value="HELICc"/>
    <property type="match status" value="1"/>
</dbReference>
<dbReference type="AlphaFoldDB" id="A0A0C2WXS9"/>
<dbReference type="STRING" id="946122.A0A0C2WXS9"/>
<accession>A0A0C2WXS9</accession>
<name>A0A0C2WXS9_AMAMK</name>
<dbReference type="InterPro" id="IPR049730">
    <property type="entry name" value="SNF2/RAD54-like_C"/>
</dbReference>
<dbReference type="InterPro" id="IPR001965">
    <property type="entry name" value="Znf_PHD"/>
</dbReference>
<dbReference type="Gene3D" id="3.40.50.300">
    <property type="entry name" value="P-loop containing nucleotide triphosphate hydrolases"/>
    <property type="match status" value="1"/>
</dbReference>
<evidence type="ECO:0000259" key="11">
    <source>
        <dbReference type="PROSITE" id="PS51194"/>
    </source>
</evidence>
<reference evidence="12 13" key="1">
    <citation type="submission" date="2014-04" db="EMBL/GenBank/DDBJ databases">
        <title>Evolutionary Origins and Diversification of the Mycorrhizal Mutualists.</title>
        <authorList>
            <consortium name="DOE Joint Genome Institute"/>
            <consortium name="Mycorrhizal Genomics Consortium"/>
            <person name="Kohler A."/>
            <person name="Kuo A."/>
            <person name="Nagy L.G."/>
            <person name="Floudas D."/>
            <person name="Copeland A."/>
            <person name="Barry K.W."/>
            <person name="Cichocki N."/>
            <person name="Veneault-Fourrey C."/>
            <person name="LaButti K."/>
            <person name="Lindquist E.A."/>
            <person name="Lipzen A."/>
            <person name="Lundell T."/>
            <person name="Morin E."/>
            <person name="Murat C."/>
            <person name="Riley R."/>
            <person name="Ohm R."/>
            <person name="Sun H."/>
            <person name="Tunlid A."/>
            <person name="Henrissat B."/>
            <person name="Grigoriev I.V."/>
            <person name="Hibbett D.S."/>
            <person name="Martin F."/>
        </authorList>
    </citation>
    <scope>NUCLEOTIDE SEQUENCE [LARGE SCALE GENOMIC DNA]</scope>
    <source>
        <strain evidence="12 13">Koide BX008</strain>
    </source>
</reference>
<dbReference type="InterPro" id="IPR019787">
    <property type="entry name" value="Znf_PHD-finger"/>
</dbReference>
<dbReference type="InterPro" id="IPR001650">
    <property type="entry name" value="Helicase_C-like"/>
</dbReference>
<feature type="domain" description="Helicase ATP-binding" evidence="10">
    <location>
        <begin position="183"/>
        <end position="351"/>
    </location>
</feature>
<dbReference type="EMBL" id="KN818281">
    <property type="protein sequence ID" value="KIL61641.1"/>
    <property type="molecule type" value="Genomic_DNA"/>
</dbReference>
<evidence type="ECO:0000256" key="4">
    <source>
        <dbReference type="ARBA" id="ARBA00022801"/>
    </source>
</evidence>
<dbReference type="OrthoDB" id="448448at2759"/>
<evidence type="ECO:0000256" key="8">
    <source>
        <dbReference type="SAM" id="MobiDB-lite"/>
    </source>
</evidence>
<keyword evidence="1" id="KW-0479">Metal-binding</keyword>
<dbReference type="Gene3D" id="3.30.40.10">
    <property type="entry name" value="Zinc/RING finger domain, C3HC4 (zinc finger)"/>
    <property type="match status" value="1"/>
</dbReference>
<dbReference type="PROSITE" id="PS51194">
    <property type="entry name" value="HELICASE_CTER"/>
    <property type="match status" value="1"/>
</dbReference>
<evidence type="ECO:0000256" key="1">
    <source>
        <dbReference type="ARBA" id="ARBA00022723"/>
    </source>
</evidence>
<evidence type="ECO:0000256" key="3">
    <source>
        <dbReference type="ARBA" id="ARBA00022771"/>
    </source>
</evidence>
<feature type="domain" description="PHD-type" evidence="9">
    <location>
        <begin position="827"/>
        <end position="880"/>
    </location>
</feature>
<keyword evidence="5" id="KW-0862">Zinc</keyword>
<dbReference type="PROSITE" id="PS50016">
    <property type="entry name" value="ZF_PHD_2"/>
    <property type="match status" value="1"/>
</dbReference>
<dbReference type="InterPro" id="IPR019786">
    <property type="entry name" value="Zinc_finger_PHD-type_CS"/>
</dbReference>
<evidence type="ECO:0000313" key="13">
    <source>
        <dbReference type="Proteomes" id="UP000054549"/>
    </source>
</evidence>
<dbReference type="PROSITE" id="PS51192">
    <property type="entry name" value="HELICASE_ATP_BIND_1"/>
    <property type="match status" value="1"/>
</dbReference>
<proteinExistence type="predicted"/>
<dbReference type="InterPro" id="IPR014001">
    <property type="entry name" value="Helicase_ATP-bd"/>
</dbReference>
<dbReference type="InterPro" id="IPR000330">
    <property type="entry name" value="SNF2_N"/>
</dbReference>
<dbReference type="InParanoid" id="A0A0C2WXS9"/>
<dbReference type="InterPro" id="IPR013083">
    <property type="entry name" value="Znf_RING/FYVE/PHD"/>
</dbReference>
<evidence type="ECO:0000256" key="5">
    <source>
        <dbReference type="ARBA" id="ARBA00022833"/>
    </source>
</evidence>
<keyword evidence="13" id="KW-1185">Reference proteome</keyword>
<feature type="domain" description="Helicase C-terminal" evidence="11">
    <location>
        <begin position="518"/>
        <end position="682"/>
    </location>
</feature>
<dbReference type="Gene3D" id="3.40.50.10810">
    <property type="entry name" value="Tandem AAA-ATPase domain"/>
    <property type="match status" value="1"/>
</dbReference>
<keyword evidence="2" id="KW-0547">Nucleotide-binding</keyword>
<evidence type="ECO:0000313" key="12">
    <source>
        <dbReference type="EMBL" id="KIL61641.1"/>
    </source>
</evidence>
<protein>
    <submittedName>
        <fullName evidence="12">Uncharacterized protein</fullName>
    </submittedName>
</protein>
<organism evidence="12 13">
    <name type="scientific">Amanita muscaria (strain Koide BX008)</name>
    <dbReference type="NCBI Taxonomy" id="946122"/>
    <lineage>
        <taxon>Eukaryota</taxon>
        <taxon>Fungi</taxon>
        <taxon>Dikarya</taxon>
        <taxon>Basidiomycota</taxon>
        <taxon>Agaricomycotina</taxon>
        <taxon>Agaricomycetes</taxon>
        <taxon>Agaricomycetidae</taxon>
        <taxon>Agaricales</taxon>
        <taxon>Pluteineae</taxon>
        <taxon>Amanitaceae</taxon>
        <taxon>Amanita</taxon>
    </lineage>
</organism>
<dbReference type="SMART" id="SM00249">
    <property type="entry name" value="PHD"/>
    <property type="match status" value="2"/>
</dbReference>
<dbReference type="InterPro" id="IPR011011">
    <property type="entry name" value="Znf_FYVE_PHD"/>
</dbReference>
<dbReference type="GO" id="GO:0005524">
    <property type="term" value="F:ATP binding"/>
    <property type="evidence" value="ECO:0007669"/>
    <property type="project" value="InterPro"/>
</dbReference>
<dbReference type="SMART" id="SM00487">
    <property type="entry name" value="DEXDc"/>
    <property type="match status" value="1"/>
</dbReference>
<evidence type="ECO:0000256" key="2">
    <source>
        <dbReference type="ARBA" id="ARBA00022741"/>
    </source>
</evidence>
<dbReference type="Pfam" id="PF00628">
    <property type="entry name" value="PHD"/>
    <property type="match status" value="1"/>
</dbReference>
<dbReference type="Pfam" id="PF00176">
    <property type="entry name" value="SNF2-rel_dom"/>
    <property type="match status" value="1"/>
</dbReference>
<dbReference type="GO" id="GO:0016787">
    <property type="term" value="F:hydrolase activity"/>
    <property type="evidence" value="ECO:0007669"/>
    <property type="project" value="UniProtKB-KW"/>
</dbReference>
<keyword evidence="3 7" id="KW-0863">Zinc-finger</keyword>
<dbReference type="InterPro" id="IPR038718">
    <property type="entry name" value="SNF2-like_sf"/>
</dbReference>
<feature type="compositionally biased region" description="Low complexity" evidence="8">
    <location>
        <begin position="28"/>
        <end position="44"/>
    </location>
</feature>
<evidence type="ECO:0000259" key="9">
    <source>
        <dbReference type="PROSITE" id="PS50016"/>
    </source>
</evidence>
<evidence type="ECO:0000259" key="10">
    <source>
        <dbReference type="PROSITE" id="PS51192"/>
    </source>
</evidence>
<sequence>MDPTLFYSTPHRQPDASTNLGITLKTNASANASRSTSSSSGPLRRSGRERKQRVEIGAVMLTNPKPAATRKRALSVSSLQNGLQTAESAVKKLRIDEKKAQTVASNEKRDARERARKKWVYHYKHLFEPLLPSSSSYFESLGREVEKLETKAIIPFHELYEQPASIKEAVLKDYQLYGLSYLVWMYKNGMNCILGDEMGLGKTLQTLSLFAWIKEHEKGDFDPHLVVCPLSVLQSWENEVARWVPSLTALRFHGIVNERTRIKEGLRRGEIDLPHIMLTTYETFAAEDSWIKSRRWTYCVLDEGHKIKNAATNIAGKLSGLGCLHRLILTGTPVQNNLVELWALLHWLYPNVFTPASERPFKDSFDLNKGAYDISFLNAAKDLVSKIMLRRTKSTVEINVPPREEMTVFVPLTEAQRFWTYRMLTRMDTAELEEIFEEGAKIQVEDETTHEGRQEVLSILENQMKQEPTVQNNRYKKLMNLLLQLRRVCDHPYLLPNAEPDTHGLGEHLVASSSKLIAIDKLLADILPKGERVLIFSQWTGMLDVLEDFLLMRSIKYARLDGSTHRPRRTLDIKLFQMEKSPYQVFMMTTKAGGLGINLTKATTVIMCDSDWNPQNDLQAIARAHRIGQTKVVKVYRLICRGSVEDQMLNRIRRKLFLSLKIMDSSNNSTSQNVSLGSSELLDILRKGSSALARFDDGMDLGRFLDASIDDILQDSKRVEDMRNVKIQHDMGGVNNEERNGNDARLLEDAEEEERRLLSGVIQVQSRFFEGKVVHRPNADIAKEWSGLVKRARVDRTVNVDGMTFIISPAATPEPPLKRERAKFESEEWCNICRDGGDLVLCDVCPRVFHASCYGITKRTIAFSARITCSQHSCAVCERKTSDAGGLLFRCQTCHQAFCEDCLPFDDIEPVGETLPELELLGYGAQKAAYFIRCHDCLREFKENPEYRKSWEQEFRQTQRKLERKLKLEDVL</sequence>
<dbReference type="PANTHER" id="PTHR10799">
    <property type="entry name" value="SNF2/RAD54 HELICASE FAMILY"/>
    <property type="match status" value="1"/>
</dbReference>
<dbReference type="CDD" id="cd18793">
    <property type="entry name" value="SF2_C_SNF"/>
    <property type="match status" value="1"/>
</dbReference>
<dbReference type="CDD" id="cd17919">
    <property type="entry name" value="DEXHc_Snf"/>
    <property type="match status" value="1"/>
</dbReference>
<evidence type="ECO:0000256" key="7">
    <source>
        <dbReference type="PROSITE-ProRule" id="PRU00146"/>
    </source>
</evidence>
<dbReference type="PROSITE" id="PS01359">
    <property type="entry name" value="ZF_PHD_1"/>
    <property type="match status" value="1"/>
</dbReference>
<dbReference type="InterPro" id="IPR027417">
    <property type="entry name" value="P-loop_NTPase"/>
</dbReference>
<gene>
    <name evidence="12" type="ORF">M378DRAFT_82311</name>
</gene>
<dbReference type="HOGENOM" id="CLU_000315_32_0_1"/>
<feature type="region of interest" description="Disordered" evidence="8">
    <location>
        <begin position="26"/>
        <end position="51"/>
    </location>
</feature>